<protein>
    <recommendedName>
        <fullName evidence="1">OTU domain-containing protein</fullName>
    </recommendedName>
</protein>
<dbReference type="PROSITE" id="PS50802">
    <property type="entry name" value="OTU"/>
    <property type="match status" value="1"/>
</dbReference>
<dbReference type="Proteomes" id="UP000694866">
    <property type="component" value="Unplaced"/>
</dbReference>
<dbReference type="Gene3D" id="3.90.70.80">
    <property type="match status" value="1"/>
</dbReference>
<dbReference type="RefSeq" id="XP_011304018.1">
    <property type="nucleotide sequence ID" value="XM_011305716.1"/>
</dbReference>
<evidence type="ECO:0000313" key="8">
    <source>
        <dbReference type="RefSeq" id="XP_011304020.1"/>
    </source>
</evidence>
<dbReference type="InterPro" id="IPR038765">
    <property type="entry name" value="Papain-like_cys_pep_sf"/>
</dbReference>
<accession>A0A9R1TZY9</accession>
<evidence type="ECO:0000313" key="3">
    <source>
        <dbReference type="RefSeq" id="XP_011304014.1"/>
    </source>
</evidence>
<dbReference type="GeneID" id="105267093"/>
<reference evidence="3 4" key="1">
    <citation type="submission" date="2025-04" db="UniProtKB">
        <authorList>
            <consortium name="RefSeq"/>
        </authorList>
    </citation>
    <scope>IDENTIFICATION</scope>
    <source>
        <strain evidence="3 4">USDA-PBARC FA_bdor</strain>
        <tissue evidence="3 4">Whole organism</tissue>
    </source>
</reference>
<evidence type="ECO:0000313" key="2">
    <source>
        <dbReference type="Proteomes" id="UP000694866"/>
    </source>
</evidence>
<dbReference type="RefSeq" id="XP_011304014.1">
    <property type="nucleotide sequence ID" value="XM_011305712.1"/>
</dbReference>
<dbReference type="RefSeq" id="XP_011304020.1">
    <property type="nucleotide sequence ID" value="XM_011305718.1"/>
</dbReference>
<dbReference type="InterPro" id="IPR003323">
    <property type="entry name" value="OTU_dom"/>
</dbReference>
<dbReference type="RefSeq" id="XP_011304019.1">
    <property type="nucleotide sequence ID" value="XM_011305717.1"/>
</dbReference>
<feature type="domain" description="OTU" evidence="1">
    <location>
        <begin position="1"/>
        <end position="122"/>
    </location>
</feature>
<organism evidence="2 4">
    <name type="scientific">Fopius arisanus</name>
    <dbReference type="NCBI Taxonomy" id="64838"/>
    <lineage>
        <taxon>Eukaryota</taxon>
        <taxon>Metazoa</taxon>
        <taxon>Ecdysozoa</taxon>
        <taxon>Arthropoda</taxon>
        <taxon>Hexapoda</taxon>
        <taxon>Insecta</taxon>
        <taxon>Pterygota</taxon>
        <taxon>Neoptera</taxon>
        <taxon>Endopterygota</taxon>
        <taxon>Hymenoptera</taxon>
        <taxon>Apocrita</taxon>
        <taxon>Ichneumonoidea</taxon>
        <taxon>Braconidae</taxon>
        <taxon>Opiinae</taxon>
        <taxon>Fopius</taxon>
    </lineage>
</organism>
<accession>A0A9R1T6Z2</accession>
<dbReference type="RefSeq" id="XP_011304016.1">
    <property type="nucleotide sequence ID" value="XM_011305714.1"/>
</dbReference>
<evidence type="ECO:0000313" key="7">
    <source>
        <dbReference type="RefSeq" id="XP_011304019.1"/>
    </source>
</evidence>
<evidence type="ECO:0000313" key="6">
    <source>
        <dbReference type="RefSeq" id="XP_011304018.1"/>
    </source>
</evidence>
<proteinExistence type="predicted"/>
<dbReference type="OrthoDB" id="409956at2759"/>
<accession>A0A9R1U0Y4</accession>
<keyword evidence="2" id="KW-1185">Reference proteome</keyword>
<dbReference type="RefSeq" id="XP_011304015.1">
    <property type="nucleotide sequence ID" value="XM_011305713.1"/>
</dbReference>
<dbReference type="AlphaFoldDB" id="A0A9R1T6Z2"/>
<name>A0A9R1T6Z2_9HYME</name>
<evidence type="ECO:0000259" key="1">
    <source>
        <dbReference type="PROSITE" id="PS50802"/>
    </source>
</evidence>
<gene>
    <name evidence="3 4 5 6 7 8" type="primary">LOC105267093</name>
</gene>
<dbReference type="KEGG" id="fas:105267093"/>
<evidence type="ECO:0000313" key="4">
    <source>
        <dbReference type="RefSeq" id="XP_011304015.1"/>
    </source>
</evidence>
<accession>A0A9R1T7D2</accession>
<dbReference type="SUPFAM" id="SSF54001">
    <property type="entry name" value="Cysteine proteinases"/>
    <property type="match status" value="1"/>
</dbReference>
<evidence type="ECO:0000313" key="5">
    <source>
        <dbReference type="RefSeq" id="XP_011304016.1"/>
    </source>
</evidence>
<accession>A0A9R1T779</accession>
<dbReference type="Pfam" id="PF02338">
    <property type="entry name" value="OTU"/>
    <property type="match status" value="1"/>
</dbReference>
<accession>A0A9R1T7D5</accession>
<sequence length="123" mass="14522">MFRAVSFILWGTEEEHHSLRALVVHHIVDHWREHAPFVTAEWNISDPQEYLDFMKNEGVYASELECTVATKLYGLNLAIYRRVSEYDIKRIFYNRVSITRETARLLFTGRSDSGHYDVLFLDP</sequence>